<feature type="active site" evidence="3">
    <location>
        <position position="362"/>
    </location>
</feature>
<dbReference type="GO" id="GO:0004190">
    <property type="term" value="F:aspartic-type endopeptidase activity"/>
    <property type="evidence" value="ECO:0007669"/>
    <property type="project" value="UniProtKB-KW"/>
</dbReference>
<evidence type="ECO:0000259" key="5">
    <source>
        <dbReference type="PROSITE" id="PS51767"/>
    </source>
</evidence>
<evidence type="ECO:0000256" key="4">
    <source>
        <dbReference type="RuleBase" id="RU000454"/>
    </source>
</evidence>
<feature type="domain" description="Peptidase A1" evidence="5">
    <location>
        <begin position="110"/>
        <end position="476"/>
    </location>
</feature>
<dbReference type="EMBL" id="MU839033">
    <property type="protein sequence ID" value="KAK1762829.1"/>
    <property type="molecule type" value="Genomic_DNA"/>
</dbReference>
<dbReference type="Gene3D" id="2.40.70.10">
    <property type="entry name" value="Acid Proteases"/>
    <property type="match status" value="2"/>
</dbReference>
<protein>
    <submittedName>
        <fullName evidence="6">Eukaryotic aspartyl protease</fullName>
    </submittedName>
</protein>
<evidence type="ECO:0000256" key="1">
    <source>
        <dbReference type="ARBA" id="ARBA00007447"/>
    </source>
</evidence>
<dbReference type="PANTHER" id="PTHR47966:SF47">
    <property type="entry name" value="ENDOPEPTIDASE, PUTATIVE (AFU_ORTHOLOGUE AFUA_3G01220)-RELATED"/>
    <property type="match status" value="1"/>
</dbReference>
<dbReference type="InterPro" id="IPR001461">
    <property type="entry name" value="Aspartic_peptidase_A1"/>
</dbReference>
<accession>A0AAJ0BTH6</accession>
<dbReference type="PROSITE" id="PS00141">
    <property type="entry name" value="ASP_PROTEASE"/>
    <property type="match status" value="1"/>
</dbReference>
<dbReference type="GO" id="GO:0000324">
    <property type="term" value="C:fungal-type vacuole"/>
    <property type="evidence" value="ECO:0007669"/>
    <property type="project" value="TreeGrafter"/>
</dbReference>
<dbReference type="Proteomes" id="UP001244011">
    <property type="component" value="Unassembled WGS sequence"/>
</dbReference>
<dbReference type="InterPro" id="IPR021109">
    <property type="entry name" value="Peptidase_aspartic_dom_sf"/>
</dbReference>
<name>A0AAJ0BTH6_9PEZI</name>
<reference evidence="6" key="1">
    <citation type="submission" date="2023-06" db="EMBL/GenBank/DDBJ databases">
        <title>Genome-scale phylogeny and comparative genomics of the fungal order Sordariales.</title>
        <authorList>
            <consortium name="Lawrence Berkeley National Laboratory"/>
            <person name="Hensen N."/>
            <person name="Bonometti L."/>
            <person name="Westerberg I."/>
            <person name="Brannstrom I.O."/>
            <person name="Guillou S."/>
            <person name="Cros-Aarteil S."/>
            <person name="Calhoun S."/>
            <person name="Haridas S."/>
            <person name="Kuo A."/>
            <person name="Mondo S."/>
            <person name="Pangilinan J."/>
            <person name="Riley R."/>
            <person name="Labutti K."/>
            <person name="Andreopoulos B."/>
            <person name="Lipzen A."/>
            <person name="Chen C."/>
            <person name="Yanf M."/>
            <person name="Daum C."/>
            <person name="Ng V."/>
            <person name="Clum A."/>
            <person name="Steindorff A."/>
            <person name="Ohm R."/>
            <person name="Martin F."/>
            <person name="Silar P."/>
            <person name="Natvig D."/>
            <person name="Lalanne C."/>
            <person name="Gautier V."/>
            <person name="Ament-Velasquez S.L."/>
            <person name="Kruys A."/>
            <person name="Hutchinson M.I."/>
            <person name="Powell A.J."/>
            <person name="Barry K."/>
            <person name="Miller A.N."/>
            <person name="Grigoriev I.V."/>
            <person name="Debuchy R."/>
            <person name="Gladieux P."/>
            <person name="Thoren M.H."/>
            <person name="Johannesson H."/>
        </authorList>
    </citation>
    <scope>NUCLEOTIDE SEQUENCE</scope>
    <source>
        <strain evidence="6">8032-3</strain>
    </source>
</reference>
<keyword evidence="7" id="KW-1185">Reference proteome</keyword>
<dbReference type="SUPFAM" id="SSF50630">
    <property type="entry name" value="Acid proteases"/>
    <property type="match status" value="1"/>
</dbReference>
<dbReference type="Pfam" id="PF00026">
    <property type="entry name" value="Asp"/>
    <property type="match status" value="1"/>
</dbReference>
<evidence type="ECO:0000313" key="6">
    <source>
        <dbReference type="EMBL" id="KAK1762829.1"/>
    </source>
</evidence>
<feature type="active site" evidence="3">
    <location>
        <position position="126"/>
    </location>
</feature>
<evidence type="ECO:0000256" key="2">
    <source>
        <dbReference type="ARBA" id="ARBA00022750"/>
    </source>
</evidence>
<organism evidence="6 7">
    <name type="scientific">Phialemonium atrogriseum</name>
    <dbReference type="NCBI Taxonomy" id="1093897"/>
    <lineage>
        <taxon>Eukaryota</taxon>
        <taxon>Fungi</taxon>
        <taxon>Dikarya</taxon>
        <taxon>Ascomycota</taxon>
        <taxon>Pezizomycotina</taxon>
        <taxon>Sordariomycetes</taxon>
        <taxon>Sordariomycetidae</taxon>
        <taxon>Cephalothecales</taxon>
        <taxon>Cephalothecaceae</taxon>
        <taxon>Phialemonium</taxon>
    </lineage>
</organism>
<gene>
    <name evidence="6" type="ORF">QBC33DRAFT_563431</name>
</gene>
<sequence>MKVTIVLSVAGLAIGGAVPRVRRSEPPSYAMPGVRFRGITIKPSHSVRPRSADAVTSNHVAMQKIHGHLPQRNWQKTLHKAVGDTWDLKSEYNLTKPATSNMTFLYNTNYAIPISIGDQEFQVTVDTGSSDTWVVQSNFTCVDPTTLGPINPSYCGFGPTFDGTFQHGLVPDVADFAFMYGDGESIGGQTGYEDITIAGVTVKKQEMLLANRATWYGDGITSGILGLSYPLETKIFNTTDQSRNFAGSPSHRKYDPVFTSMYKQGLVPPLFSMAMDRSSQKGWLAFGGLPPVDHASDYARAPIRIVEVDNAPATRTENTYYTIIPDGFIFGRLNTSTFTYSNPSWNGLFNDTNESQFPVMIDSGTTFAFLPRAIVLPYVQQFTEPMGRFGGQYWAPCDSTVPPFGVTIGGKTFYLSEADLLQQEVRQQQDYNGTPITLCLIGLGDNLPDGPFIFGDMFLNNFVSVFDVGAGEMRFYAREGDNSTNATSEAGSSE</sequence>
<dbReference type="GO" id="GO:0006508">
    <property type="term" value="P:proteolysis"/>
    <property type="evidence" value="ECO:0007669"/>
    <property type="project" value="UniProtKB-KW"/>
</dbReference>
<keyword evidence="4 6" id="KW-0645">Protease</keyword>
<evidence type="ECO:0000256" key="3">
    <source>
        <dbReference type="PIRSR" id="PIRSR601461-1"/>
    </source>
</evidence>
<dbReference type="PRINTS" id="PR00792">
    <property type="entry name" value="PEPSIN"/>
</dbReference>
<dbReference type="CDD" id="cd05471">
    <property type="entry name" value="pepsin_like"/>
    <property type="match status" value="1"/>
</dbReference>
<dbReference type="PROSITE" id="PS51767">
    <property type="entry name" value="PEPTIDASE_A1"/>
    <property type="match status" value="1"/>
</dbReference>
<dbReference type="InterPro" id="IPR001969">
    <property type="entry name" value="Aspartic_peptidase_AS"/>
</dbReference>
<dbReference type="InterPro" id="IPR033121">
    <property type="entry name" value="PEPTIDASE_A1"/>
</dbReference>
<evidence type="ECO:0000313" key="7">
    <source>
        <dbReference type="Proteomes" id="UP001244011"/>
    </source>
</evidence>
<comment type="similarity">
    <text evidence="1 4">Belongs to the peptidase A1 family.</text>
</comment>
<dbReference type="PANTHER" id="PTHR47966">
    <property type="entry name" value="BETA-SITE APP-CLEAVING ENZYME, ISOFORM A-RELATED"/>
    <property type="match status" value="1"/>
</dbReference>
<comment type="caution">
    <text evidence="6">The sequence shown here is derived from an EMBL/GenBank/DDBJ whole genome shotgun (WGS) entry which is preliminary data.</text>
</comment>
<keyword evidence="2 4" id="KW-0064">Aspartyl protease</keyword>
<dbReference type="RefSeq" id="XP_060279042.1">
    <property type="nucleotide sequence ID" value="XM_060430283.1"/>
</dbReference>
<keyword evidence="4" id="KW-0378">Hydrolase</keyword>
<dbReference type="AlphaFoldDB" id="A0AAJ0BTH6"/>
<proteinExistence type="inferred from homology"/>
<dbReference type="InterPro" id="IPR034164">
    <property type="entry name" value="Pepsin-like_dom"/>
</dbReference>
<dbReference type="GeneID" id="85313470"/>